<feature type="compositionally biased region" description="Basic and acidic residues" evidence="1">
    <location>
        <begin position="172"/>
        <end position="184"/>
    </location>
</feature>
<proteinExistence type="predicted"/>
<evidence type="ECO:0000313" key="2">
    <source>
        <dbReference type="EMBL" id="MBW45781.1"/>
    </source>
</evidence>
<feature type="region of interest" description="Disordered" evidence="1">
    <location>
        <begin position="155"/>
        <end position="194"/>
    </location>
</feature>
<dbReference type="PANTHER" id="PTHR33327:SF3">
    <property type="entry name" value="RNA-DIRECTED DNA POLYMERASE"/>
    <property type="match status" value="1"/>
</dbReference>
<reference evidence="2" key="1">
    <citation type="submission" date="2018-01" db="EMBL/GenBank/DDBJ databases">
        <title>An insight into the sialome of Amazonian anophelines.</title>
        <authorList>
            <person name="Ribeiro J.M."/>
            <person name="Scarpassa V."/>
            <person name="Calvo E."/>
        </authorList>
    </citation>
    <scope>NUCLEOTIDE SEQUENCE</scope>
    <source>
        <tissue evidence="2">Salivary glands</tissue>
    </source>
</reference>
<name>A0A2M4AYC6_9DIPT</name>
<feature type="compositionally biased region" description="Basic residues" evidence="1">
    <location>
        <begin position="113"/>
        <end position="125"/>
    </location>
</feature>
<feature type="region of interest" description="Disordered" evidence="1">
    <location>
        <begin position="105"/>
        <end position="136"/>
    </location>
</feature>
<accession>A0A2M4AYC6</accession>
<sequence length="194" mass="21796">MDLGDKRPSELYADMRHAANNALSEAVLQDLWASRLPAHAQSAVIAFRGTVAEKMAVADAIMDSLNLRGMNAGGPSRVHTVTAPPNPEIAELRQMVRDLARSVAKLSTEQSHRRSGSWSRHRYNSRSRDRQTTTTVEPSATVCYYHRRWGQEARKCYPPCRYTPRPPPAQTRNKDAQQETKKPTSMEGTIIPRD</sequence>
<evidence type="ECO:0000256" key="1">
    <source>
        <dbReference type="SAM" id="MobiDB-lite"/>
    </source>
</evidence>
<protein>
    <submittedName>
        <fullName evidence="2">Uncharacterized protein</fullName>
    </submittedName>
</protein>
<organism evidence="2">
    <name type="scientific">Anopheles triannulatus</name>
    <dbReference type="NCBI Taxonomy" id="58253"/>
    <lineage>
        <taxon>Eukaryota</taxon>
        <taxon>Metazoa</taxon>
        <taxon>Ecdysozoa</taxon>
        <taxon>Arthropoda</taxon>
        <taxon>Hexapoda</taxon>
        <taxon>Insecta</taxon>
        <taxon>Pterygota</taxon>
        <taxon>Neoptera</taxon>
        <taxon>Endopterygota</taxon>
        <taxon>Diptera</taxon>
        <taxon>Nematocera</taxon>
        <taxon>Culicoidea</taxon>
        <taxon>Culicidae</taxon>
        <taxon>Anophelinae</taxon>
        <taxon>Anopheles</taxon>
    </lineage>
</organism>
<dbReference type="EMBL" id="GGFK01012460">
    <property type="protein sequence ID" value="MBW45781.1"/>
    <property type="molecule type" value="Transcribed_RNA"/>
</dbReference>
<dbReference type="AlphaFoldDB" id="A0A2M4AYC6"/>
<dbReference type="PANTHER" id="PTHR33327">
    <property type="entry name" value="ENDONUCLEASE"/>
    <property type="match status" value="1"/>
</dbReference>